<sequence>MDLIIFYYGEGLEDVEMSEVQPPVAQTGVDQAESTQETKIADVISATPADDTTTCLPWCPWIARAPPPRFPLPQPPTPLSLQLQTQASQLAQSSASRGMNSYFSPVAESPASSRTSTTSGIFNGGPGYPFPKTTTPQPGWGPEDSNLMSLSPHSCLRCLANNMSTALHHFPARIANDFA</sequence>
<keyword evidence="3" id="KW-1185">Reference proteome</keyword>
<reference evidence="2" key="1">
    <citation type="journal article" date="2023" name="Mol. Phylogenet. Evol.">
        <title>Genome-scale phylogeny and comparative genomics of the fungal order Sordariales.</title>
        <authorList>
            <person name="Hensen N."/>
            <person name="Bonometti L."/>
            <person name="Westerberg I."/>
            <person name="Brannstrom I.O."/>
            <person name="Guillou S."/>
            <person name="Cros-Aarteil S."/>
            <person name="Calhoun S."/>
            <person name="Haridas S."/>
            <person name="Kuo A."/>
            <person name="Mondo S."/>
            <person name="Pangilinan J."/>
            <person name="Riley R."/>
            <person name="LaButti K."/>
            <person name="Andreopoulos B."/>
            <person name="Lipzen A."/>
            <person name="Chen C."/>
            <person name="Yan M."/>
            <person name="Daum C."/>
            <person name="Ng V."/>
            <person name="Clum A."/>
            <person name="Steindorff A."/>
            <person name="Ohm R.A."/>
            <person name="Martin F."/>
            <person name="Silar P."/>
            <person name="Natvig D.O."/>
            <person name="Lalanne C."/>
            <person name="Gautier V."/>
            <person name="Ament-Velasquez S.L."/>
            <person name="Kruys A."/>
            <person name="Hutchinson M.I."/>
            <person name="Powell A.J."/>
            <person name="Barry K."/>
            <person name="Miller A.N."/>
            <person name="Grigoriev I.V."/>
            <person name="Debuchy R."/>
            <person name="Gladieux P."/>
            <person name="Hiltunen Thoren M."/>
            <person name="Johannesson H."/>
        </authorList>
    </citation>
    <scope>NUCLEOTIDE SEQUENCE</scope>
    <source>
        <strain evidence="2">SMH4131-1</strain>
    </source>
</reference>
<comment type="caution">
    <text evidence="2">The sequence shown here is derived from an EMBL/GenBank/DDBJ whole genome shotgun (WGS) entry which is preliminary data.</text>
</comment>
<evidence type="ECO:0000256" key="1">
    <source>
        <dbReference type="SAM" id="MobiDB-lite"/>
    </source>
</evidence>
<reference evidence="2" key="2">
    <citation type="submission" date="2023-06" db="EMBL/GenBank/DDBJ databases">
        <authorList>
            <consortium name="Lawrence Berkeley National Laboratory"/>
            <person name="Haridas S."/>
            <person name="Hensen N."/>
            <person name="Bonometti L."/>
            <person name="Westerberg I."/>
            <person name="Brannstrom I.O."/>
            <person name="Guillou S."/>
            <person name="Cros-Aarteil S."/>
            <person name="Calhoun S."/>
            <person name="Kuo A."/>
            <person name="Mondo S."/>
            <person name="Pangilinan J."/>
            <person name="Riley R."/>
            <person name="Labutti K."/>
            <person name="Andreopoulos B."/>
            <person name="Lipzen A."/>
            <person name="Chen C."/>
            <person name="Yanf M."/>
            <person name="Daum C."/>
            <person name="Ng V."/>
            <person name="Clum A."/>
            <person name="Steindorff A."/>
            <person name="Ohm R."/>
            <person name="Martin F."/>
            <person name="Silar P."/>
            <person name="Natvig D."/>
            <person name="Lalanne C."/>
            <person name="Gautier V."/>
            <person name="Ament-Velasquez S.L."/>
            <person name="Kruys A."/>
            <person name="Hutchinson M.I."/>
            <person name="Powell A.J."/>
            <person name="Barry K."/>
            <person name="Miller A.N."/>
            <person name="Grigoriev I.V."/>
            <person name="Debuchy R."/>
            <person name="Gladieux P."/>
            <person name="Thoren M.H."/>
            <person name="Johannesson H."/>
        </authorList>
    </citation>
    <scope>NUCLEOTIDE SEQUENCE</scope>
    <source>
        <strain evidence="2">SMH4131-1</strain>
    </source>
</reference>
<accession>A0AAE0M8D5</accession>
<dbReference type="Proteomes" id="UP001286456">
    <property type="component" value="Unassembled WGS sequence"/>
</dbReference>
<proteinExistence type="predicted"/>
<feature type="region of interest" description="Disordered" evidence="1">
    <location>
        <begin position="105"/>
        <end position="140"/>
    </location>
</feature>
<organism evidence="2 3">
    <name type="scientific">Cercophora scortea</name>
    <dbReference type="NCBI Taxonomy" id="314031"/>
    <lineage>
        <taxon>Eukaryota</taxon>
        <taxon>Fungi</taxon>
        <taxon>Dikarya</taxon>
        <taxon>Ascomycota</taxon>
        <taxon>Pezizomycotina</taxon>
        <taxon>Sordariomycetes</taxon>
        <taxon>Sordariomycetidae</taxon>
        <taxon>Sordariales</taxon>
        <taxon>Lasiosphaeriaceae</taxon>
        <taxon>Cercophora</taxon>
    </lineage>
</organism>
<evidence type="ECO:0000313" key="3">
    <source>
        <dbReference type="Proteomes" id="UP001286456"/>
    </source>
</evidence>
<feature type="compositionally biased region" description="Polar residues" evidence="1">
    <location>
        <begin position="110"/>
        <end position="121"/>
    </location>
</feature>
<dbReference type="AlphaFoldDB" id="A0AAE0M8D5"/>
<evidence type="ECO:0000313" key="2">
    <source>
        <dbReference type="EMBL" id="KAK3323281.1"/>
    </source>
</evidence>
<name>A0AAE0M8D5_9PEZI</name>
<gene>
    <name evidence="2" type="ORF">B0T19DRAFT_462770</name>
</gene>
<protein>
    <submittedName>
        <fullName evidence="2">Uncharacterized protein</fullName>
    </submittedName>
</protein>
<dbReference type="EMBL" id="JAUEPO010000004">
    <property type="protein sequence ID" value="KAK3323281.1"/>
    <property type="molecule type" value="Genomic_DNA"/>
</dbReference>